<protein>
    <recommendedName>
        <fullName evidence="1">Amidohydrolase-related domain-containing protein</fullName>
    </recommendedName>
</protein>
<dbReference type="AlphaFoldDB" id="A0A4Z0M3K0"/>
<dbReference type="Proteomes" id="UP000298050">
    <property type="component" value="Unassembled WGS sequence"/>
</dbReference>
<comment type="caution">
    <text evidence="2">The sequence shown here is derived from an EMBL/GenBank/DDBJ whole genome shotgun (WGS) entry which is preliminary data.</text>
</comment>
<feature type="domain" description="Amidohydrolase-related" evidence="1">
    <location>
        <begin position="375"/>
        <end position="474"/>
    </location>
</feature>
<dbReference type="InterPro" id="IPR051781">
    <property type="entry name" value="Metallo-dep_Hydrolase"/>
</dbReference>
<dbReference type="Gene3D" id="1.20.58.520">
    <property type="entry name" value="Amidohydrolase"/>
    <property type="match status" value="1"/>
</dbReference>
<reference evidence="2 3" key="1">
    <citation type="submission" date="2019-04" db="EMBL/GenBank/DDBJ databases">
        <title>Taxonomy of novel Haliea sp. from mangrove soil of West Coast of India.</title>
        <authorList>
            <person name="Verma A."/>
            <person name="Kumar P."/>
            <person name="Krishnamurthi S."/>
        </authorList>
    </citation>
    <scope>NUCLEOTIDE SEQUENCE [LARGE SCALE GENOMIC DNA]</scope>
    <source>
        <strain evidence="2 3">SAOS-164</strain>
    </source>
</reference>
<dbReference type="PANTHER" id="PTHR43135:SF3">
    <property type="entry name" value="ALPHA-D-RIBOSE 1-METHYLPHOSPHONATE 5-TRIPHOSPHATE DIPHOSPHATASE"/>
    <property type="match status" value="1"/>
</dbReference>
<keyword evidence="3" id="KW-1185">Reference proteome</keyword>
<dbReference type="Gene3D" id="3.30.110.90">
    <property type="entry name" value="Amidohydrolase"/>
    <property type="match status" value="1"/>
</dbReference>
<dbReference type="OrthoDB" id="9807210at2"/>
<dbReference type="RefSeq" id="WP_135443031.1">
    <property type="nucleotide sequence ID" value="NZ_SRLE01000006.1"/>
</dbReference>
<dbReference type="GO" id="GO:0016810">
    <property type="term" value="F:hydrolase activity, acting on carbon-nitrogen (but not peptide) bonds"/>
    <property type="evidence" value="ECO:0007669"/>
    <property type="project" value="InterPro"/>
</dbReference>
<evidence type="ECO:0000259" key="1">
    <source>
        <dbReference type="Pfam" id="PF01979"/>
    </source>
</evidence>
<organism evidence="2 3">
    <name type="scientific">Mangrovimicrobium sediminis</name>
    <dbReference type="NCBI Taxonomy" id="2562682"/>
    <lineage>
        <taxon>Bacteria</taxon>
        <taxon>Pseudomonadati</taxon>
        <taxon>Pseudomonadota</taxon>
        <taxon>Gammaproteobacteria</taxon>
        <taxon>Cellvibrionales</taxon>
        <taxon>Halieaceae</taxon>
        <taxon>Mangrovimicrobium</taxon>
    </lineage>
</organism>
<dbReference type="InterPro" id="IPR006680">
    <property type="entry name" value="Amidohydro-rel"/>
</dbReference>
<dbReference type="SUPFAM" id="SSF51556">
    <property type="entry name" value="Metallo-dependent hydrolases"/>
    <property type="match status" value="1"/>
</dbReference>
<sequence>MLKKWFLSVFVILAILAIGLSALLAWPLPEVPNLARQGDFLIRNVAVVDVQSGVVHRRRDVIVVDGKIISDNPAGTSRVDASLVVIDGSGKYLIPGLWDMHTHSLKVSPQYMHPLFIANGVTGVRDMSGCMSEPDSFFACIDDREYWNESIGKERRVSPRYVLQSSFQINGGNEVPAGYPAFFKLASAEDASQLAAFYQRIGADFLKIYTELSPQAYQALAGAAHEAGLAMAGHRPLRVSLEDALSAGQRSIEHPRLFLLECFRDADAFRALEDPLAAYDAGLRWQLVDGQDPQRCQALMQAMAEAGTWWVPTMQVLRMGAMAGNREFREDQRLKYIPAFFSKLVWEPDAERAARQPADAAGRELYPALYQMAQEHVRQAYESGVKVLVGTDSGDTYVFPGFGVHDELVELVRAGMPPAAALRGATLDAALFAGLENEFGSITVGKAGDMLLLDANPLEDIAQTQAISGVFYSGQYFDRSALDELLRFAEEQAGSYRLGLRLAWDGLNSPLLRVQLAD</sequence>
<gene>
    <name evidence="2" type="ORF">E4634_09075</name>
</gene>
<name>A0A4Z0M3K0_9GAMM</name>
<accession>A0A4Z0M3K0</accession>
<dbReference type="InterPro" id="IPR032466">
    <property type="entry name" value="Metal_Hydrolase"/>
</dbReference>
<dbReference type="SUPFAM" id="SSF51338">
    <property type="entry name" value="Composite domain of metallo-dependent hydrolases"/>
    <property type="match status" value="1"/>
</dbReference>
<dbReference type="Pfam" id="PF01979">
    <property type="entry name" value="Amidohydro_1"/>
    <property type="match status" value="1"/>
</dbReference>
<dbReference type="EMBL" id="SRLE01000006">
    <property type="protein sequence ID" value="TGD74263.1"/>
    <property type="molecule type" value="Genomic_DNA"/>
</dbReference>
<dbReference type="Gene3D" id="3.40.50.10910">
    <property type="entry name" value="Amidohydrolase"/>
    <property type="match status" value="1"/>
</dbReference>
<dbReference type="InterPro" id="IPR011059">
    <property type="entry name" value="Metal-dep_hydrolase_composite"/>
</dbReference>
<dbReference type="PANTHER" id="PTHR43135">
    <property type="entry name" value="ALPHA-D-RIBOSE 1-METHYLPHOSPHONATE 5-TRIPHOSPHATE DIPHOSPHATASE"/>
    <property type="match status" value="1"/>
</dbReference>
<dbReference type="Gene3D" id="2.30.40.10">
    <property type="entry name" value="Urease, subunit C, domain 1"/>
    <property type="match status" value="1"/>
</dbReference>
<proteinExistence type="predicted"/>
<evidence type="ECO:0000313" key="2">
    <source>
        <dbReference type="EMBL" id="TGD74263.1"/>
    </source>
</evidence>
<evidence type="ECO:0000313" key="3">
    <source>
        <dbReference type="Proteomes" id="UP000298050"/>
    </source>
</evidence>